<feature type="compositionally biased region" description="Basic and acidic residues" evidence="1">
    <location>
        <begin position="68"/>
        <end position="78"/>
    </location>
</feature>
<comment type="caution">
    <text evidence="2">The sequence shown here is derived from an EMBL/GenBank/DDBJ whole genome shotgun (WGS) entry which is preliminary data.</text>
</comment>
<feature type="region of interest" description="Disordered" evidence="1">
    <location>
        <begin position="56"/>
        <end position="78"/>
    </location>
</feature>
<evidence type="ECO:0000256" key="1">
    <source>
        <dbReference type="SAM" id="MobiDB-lite"/>
    </source>
</evidence>
<sequence length="78" mass="8784">MINPSTEKLLDRNQQGWRISSSSSSSSERDSMEIRKTTFGDERTWVLTNLLNLKGKSGTPAPNITPLRDSESAFRHAF</sequence>
<accession>A0AAV4MV79</accession>
<dbReference type="EMBL" id="BPLQ01000920">
    <property type="protein sequence ID" value="GIX76382.1"/>
    <property type="molecule type" value="Genomic_DNA"/>
</dbReference>
<proteinExistence type="predicted"/>
<dbReference type="Proteomes" id="UP001054837">
    <property type="component" value="Unassembled WGS sequence"/>
</dbReference>
<organism evidence="2 3">
    <name type="scientific">Caerostris darwini</name>
    <dbReference type="NCBI Taxonomy" id="1538125"/>
    <lineage>
        <taxon>Eukaryota</taxon>
        <taxon>Metazoa</taxon>
        <taxon>Ecdysozoa</taxon>
        <taxon>Arthropoda</taxon>
        <taxon>Chelicerata</taxon>
        <taxon>Arachnida</taxon>
        <taxon>Araneae</taxon>
        <taxon>Araneomorphae</taxon>
        <taxon>Entelegynae</taxon>
        <taxon>Araneoidea</taxon>
        <taxon>Araneidae</taxon>
        <taxon>Caerostris</taxon>
    </lineage>
</organism>
<feature type="compositionally biased region" description="Polar residues" evidence="1">
    <location>
        <begin position="1"/>
        <end position="19"/>
    </location>
</feature>
<reference evidence="2 3" key="1">
    <citation type="submission" date="2021-06" db="EMBL/GenBank/DDBJ databases">
        <title>Caerostris darwini draft genome.</title>
        <authorList>
            <person name="Kono N."/>
            <person name="Arakawa K."/>
        </authorList>
    </citation>
    <scope>NUCLEOTIDE SEQUENCE [LARGE SCALE GENOMIC DNA]</scope>
</reference>
<gene>
    <name evidence="2" type="ORF">CDAR_418941</name>
</gene>
<evidence type="ECO:0000313" key="3">
    <source>
        <dbReference type="Proteomes" id="UP001054837"/>
    </source>
</evidence>
<name>A0AAV4MV79_9ARAC</name>
<evidence type="ECO:0000313" key="2">
    <source>
        <dbReference type="EMBL" id="GIX76382.1"/>
    </source>
</evidence>
<keyword evidence="3" id="KW-1185">Reference proteome</keyword>
<protein>
    <submittedName>
        <fullName evidence="2">Uncharacterized protein</fullName>
    </submittedName>
</protein>
<dbReference type="AlphaFoldDB" id="A0AAV4MV79"/>
<feature type="region of interest" description="Disordered" evidence="1">
    <location>
        <begin position="1"/>
        <end position="35"/>
    </location>
</feature>